<dbReference type="OrthoDB" id="5816542at2759"/>
<gene>
    <name evidence="1" type="ORF">ANCCAN_29432</name>
</gene>
<evidence type="ECO:0000313" key="2">
    <source>
        <dbReference type="Proteomes" id="UP000252519"/>
    </source>
</evidence>
<comment type="caution">
    <text evidence="1">The sequence shown here is derived from an EMBL/GenBank/DDBJ whole genome shotgun (WGS) entry which is preliminary data.</text>
</comment>
<feature type="non-terminal residue" evidence="1">
    <location>
        <position position="160"/>
    </location>
</feature>
<protein>
    <recommendedName>
        <fullName evidence="3">Integrase zinc-binding domain-containing protein</fullName>
    </recommendedName>
</protein>
<proteinExistence type="predicted"/>
<organism evidence="1 2">
    <name type="scientific">Ancylostoma caninum</name>
    <name type="common">Dog hookworm</name>
    <dbReference type="NCBI Taxonomy" id="29170"/>
    <lineage>
        <taxon>Eukaryota</taxon>
        <taxon>Metazoa</taxon>
        <taxon>Ecdysozoa</taxon>
        <taxon>Nematoda</taxon>
        <taxon>Chromadorea</taxon>
        <taxon>Rhabditida</taxon>
        <taxon>Rhabditina</taxon>
        <taxon>Rhabditomorpha</taxon>
        <taxon>Strongyloidea</taxon>
        <taxon>Ancylostomatidae</taxon>
        <taxon>Ancylostomatinae</taxon>
        <taxon>Ancylostoma</taxon>
    </lineage>
</organism>
<name>A0A368EYM1_ANCCA</name>
<keyword evidence="2" id="KW-1185">Reference proteome</keyword>
<sequence>MCDGMKYRCIATPTNSEHARAYKDQMKLQYDKKARPAQISEGDRVFFRNYTNKVGLARKLCFPWIGQFRVLKIDHPHAIIASITSPQTKPRKVHLNQIKKVIDYTGPASTLPAIPVEEQILAELPAAEMVGYDHSNPTAAEAQDKPEAEVVPTHWYNLRS</sequence>
<evidence type="ECO:0000313" key="1">
    <source>
        <dbReference type="EMBL" id="RCN24863.1"/>
    </source>
</evidence>
<dbReference type="AlphaFoldDB" id="A0A368EYM1"/>
<accession>A0A368EYM1</accession>
<dbReference type="EMBL" id="JOJR01016062">
    <property type="protein sequence ID" value="RCN24863.1"/>
    <property type="molecule type" value="Genomic_DNA"/>
</dbReference>
<evidence type="ECO:0008006" key="3">
    <source>
        <dbReference type="Google" id="ProtNLM"/>
    </source>
</evidence>
<dbReference type="Proteomes" id="UP000252519">
    <property type="component" value="Unassembled WGS sequence"/>
</dbReference>
<reference evidence="1 2" key="1">
    <citation type="submission" date="2014-10" db="EMBL/GenBank/DDBJ databases">
        <title>Draft genome of the hookworm Ancylostoma caninum.</title>
        <authorList>
            <person name="Mitreva M."/>
        </authorList>
    </citation>
    <scope>NUCLEOTIDE SEQUENCE [LARGE SCALE GENOMIC DNA]</scope>
    <source>
        <strain evidence="1 2">Baltimore</strain>
    </source>
</reference>